<gene>
    <name evidence="7" type="ORF">NQ314_019123</name>
</gene>
<dbReference type="InterPro" id="IPR035979">
    <property type="entry name" value="RBD_domain_sf"/>
</dbReference>
<dbReference type="GO" id="GO:0045944">
    <property type="term" value="P:positive regulation of transcription by RNA polymerase II"/>
    <property type="evidence" value="ECO:0007669"/>
    <property type="project" value="TreeGrafter"/>
</dbReference>
<dbReference type="PANTHER" id="PTHR15528:SF11">
    <property type="entry name" value="FI18188P1"/>
    <property type="match status" value="1"/>
</dbReference>
<evidence type="ECO:0000256" key="6">
    <source>
        <dbReference type="ARBA" id="ARBA00023242"/>
    </source>
</evidence>
<evidence type="ECO:0000313" key="7">
    <source>
        <dbReference type="EMBL" id="KAJ8928326.1"/>
    </source>
</evidence>
<evidence type="ECO:0000313" key="8">
    <source>
        <dbReference type="Proteomes" id="UP001162156"/>
    </source>
</evidence>
<dbReference type="GO" id="GO:0005634">
    <property type="term" value="C:nucleus"/>
    <property type="evidence" value="ECO:0007669"/>
    <property type="project" value="UniProtKB-SubCell"/>
</dbReference>
<keyword evidence="8" id="KW-1185">Reference proteome</keyword>
<organism evidence="7 8">
    <name type="scientific">Rhamnusium bicolor</name>
    <dbReference type="NCBI Taxonomy" id="1586634"/>
    <lineage>
        <taxon>Eukaryota</taxon>
        <taxon>Metazoa</taxon>
        <taxon>Ecdysozoa</taxon>
        <taxon>Arthropoda</taxon>
        <taxon>Hexapoda</taxon>
        <taxon>Insecta</taxon>
        <taxon>Pterygota</taxon>
        <taxon>Neoptera</taxon>
        <taxon>Endopterygota</taxon>
        <taxon>Coleoptera</taxon>
        <taxon>Polyphaga</taxon>
        <taxon>Cucujiformia</taxon>
        <taxon>Chrysomeloidea</taxon>
        <taxon>Cerambycidae</taxon>
        <taxon>Lepturinae</taxon>
        <taxon>Rhagiini</taxon>
        <taxon>Rhamnusium</taxon>
    </lineage>
</organism>
<evidence type="ECO:0000256" key="3">
    <source>
        <dbReference type="ARBA" id="ARBA00022884"/>
    </source>
</evidence>
<dbReference type="PANTHER" id="PTHR15528">
    <property type="entry name" value="PEROXISOME PROLIFERATOR ACTIVATED RECEPTOR GAMMA COACTIVATOR 1 PGC-1 -RELATED"/>
    <property type="match status" value="1"/>
</dbReference>
<accession>A0AAV8WQ86</accession>
<protein>
    <submittedName>
        <fullName evidence="7">Uncharacterized protein</fullName>
    </submittedName>
</protein>
<dbReference type="GO" id="GO:0003723">
    <property type="term" value="F:RNA binding"/>
    <property type="evidence" value="ECO:0007669"/>
    <property type="project" value="UniProtKB-KW"/>
</dbReference>
<dbReference type="EMBL" id="JANEYF010005400">
    <property type="protein sequence ID" value="KAJ8928326.1"/>
    <property type="molecule type" value="Genomic_DNA"/>
</dbReference>
<comment type="caution">
    <text evidence="7">The sequence shown here is derived from an EMBL/GenBank/DDBJ whole genome shotgun (WGS) entry which is preliminary data.</text>
</comment>
<sequence length="90" mass="10674">MCHFSHRDNYGFVTFANKLDAYEAIEHGNDDPYHPKYDLSFGGRRIFCKTSYSDLDNMHDETTYFSPRVIEDSFDTLLREAQEKLRKRKA</sequence>
<keyword evidence="3" id="KW-0694">RNA-binding</keyword>
<keyword evidence="2" id="KW-0597">Phosphoprotein</keyword>
<evidence type="ECO:0000256" key="4">
    <source>
        <dbReference type="ARBA" id="ARBA00023015"/>
    </source>
</evidence>
<evidence type="ECO:0000256" key="2">
    <source>
        <dbReference type="ARBA" id="ARBA00022553"/>
    </source>
</evidence>
<keyword evidence="6" id="KW-0539">Nucleus</keyword>
<dbReference type="SUPFAM" id="SSF54928">
    <property type="entry name" value="RNA-binding domain, RBD"/>
    <property type="match status" value="1"/>
</dbReference>
<dbReference type="GO" id="GO:0003712">
    <property type="term" value="F:transcription coregulator activity"/>
    <property type="evidence" value="ECO:0007669"/>
    <property type="project" value="InterPro"/>
</dbReference>
<evidence type="ECO:0000256" key="5">
    <source>
        <dbReference type="ARBA" id="ARBA00023163"/>
    </source>
</evidence>
<evidence type="ECO:0000256" key="1">
    <source>
        <dbReference type="ARBA" id="ARBA00004123"/>
    </source>
</evidence>
<comment type="subcellular location">
    <subcellularLocation>
        <location evidence="1">Nucleus</location>
    </subcellularLocation>
</comment>
<keyword evidence="5" id="KW-0804">Transcription</keyword>
<reference evidence="7" key="1">
    <citation type="journal article" date="2023" name="Insect Mol. Biol.">
        <title>Genome sequencing provides insights into the evolution of gene families encoding plant cell wall-degrading enzymes in longhorned beetles.</title>
        <authorList>
            <person name="Shin N.R."/>
            <person name="Okamura Y."/>
            <person name="Kirsch R."/>
            <person name="Pauchet Y."/>
        </authorList>
    </citation>
    <scope>NUCLEOTIDE SEQUENCE</scope>
    <source>
        <strain evidence="7">RBIC_L_NR</strain>
    </source>
</reference>
<name>A0AAV8WQ86_9CUCU</name>
<dbReference type="AlphaFoldDB" id="A0AAV8WQ86"/>
<dbReference type="Proteomes" id="UP001162156">
    <property type="component" value="Unassembled WGS sequence"/>
</dbReference>
<proteinExistence type="predicted"/>
<keyword evidence="4" id="KW-0805">Transcription regulation</keyword>
<dbReference type="InterPro" id="IPR034605">
    <property type="entry name" value="PGC-1"/>
</dbReference>